<organism evidence="2 3">
    <name type="scientific">Ralstonia flaminis</name>
    <dbReference type="NCBI Taxonomy" id="3058597"/>
    <lineage>
        <taxon>Bacteria</taxon>
        <taxon>Pseudomonadati</taxon>
        <taxon>Pseudomonadota</taxon>
        <taxon>Betaproteobacteria</taxon>
        <taxon>Burkholderiales</taxon>
        <taxon>Burkholderiaceae</taxon>
        <taxon>Ralstonia</taxon>
    </lineage>
</organism>
<evidence type="ECO:0008006" key="4">
    <source>
        <dbReference type="Google" id="ProtNLM"/>
    </source>
</evidence>
<protein>
    <recommendedName>
        <fullName evidence="4">Cell wall anchor protein</fullName>
    </recommendedName>
</protein>
<dbReference type="Proteomes" id="UP001189757">
    <property type="component" value="Unassembled WGS sequence"/>
</dbReference>
<reference evidence="2 3" key="1">
    <citation type="submission" date="2023-07" db="EMBL/GenBank/DDBJ databases">
        <authorList>
            <person name="Peeters C."/>
        </authorList>
    </citation>
    <scope>NUCLEOTIDE SEQUENCE [LARGE SCALE GENOMIC DNA]</scope>
    <source>
        <strain evidence="2 3">LMG 18101</strain>
    </source>
</reference>
<keyword evidence="3" id="KW-1185">Reference proteome</keyword>
<feature type="region of interest" description="Disordered" evidence="1">
    <location>
        <begin position="225"/>
        <end position="247"/>
    </location>
</feature>
<dbReference type="RefSeq" id="WP_316680433.1">
    <property type="nucleotide sequence ID" value="NZ_CATZLL010000003.1"/>
</dbReference>
<evidence type="ECO:0000313" key="3">
    <source>
        <dbReference type="Proteomes" id="UP001189757"/>
    </source>
</evidence>
<accession>A0ABM9K2S2</accession>
<gene>
    <name evidence="2" type="ORF">LMG18101_01111</name>
</gene>
<name>A0ABM9K2S2_9RALS</name>
<sequence length="706" mass="70818">MQTNSTGRGRHTGTVVLTAAALAVALLVAGCGGSDSSSTSAGGGTTTPASASLTGTAATGSALPNANVAVTDSAGNSPCVETAITTTALGAYTCTLKAGETAPFFVVVTDPTGNTAPLVSVTTVTPPAGSPLTLNATPLTTAIVAQLSPDGNPLTVVNAKTVDATALKTVTANVVAQLASVLSAIGAPANYDPFGTSISAATASSSGNTADQVLDIVKVSKDPSSGQLQLSTVGSTTPPVPLATASGGGSTLPAPAANVSTLTQGVQAMASALTTCFAQPVAQRAVATDTTVPATQGGATVTSFGAACQNIVSDTSNAGGIAFLHNGYNGGQWLYSLLTSSTMTGAQFSVPEIMSFSPAASNASGLDEATVNIKYLDANGNPGNLITMARFITAGASSAHASNWWLVGNQQPVDITAKTVIRRVEQFNPSSGNFSHFRNGVQFLINAAGPGTVINGKGNLSYAIVTGPGLPQAGLVFIPPVVSGQAYMDLANKTGTIPASYQCGNTSTTKTPTYNCPNFWISKTTGISGSAASQLVSANPGGVTWAQSADNLDPTAVTKGVKYTIALFYGSNTNAANPDLTIRKTLLTDLVAATQGVNLPWNTPGSQSLAALDPTNSSLNGPLTSLTVDWVQNVSAQQIGGVAVTIDPAGTTYSPQTAVPKGATSAVISLSNGQQVPALTTSTPRSLNFSYRMLDNSAKSTIYTYN</sequence>
<comment type="caution">
    <text evidence="2">The sequence shown here is derived from an EMBL/GenBank/DDBJ whole genome shotgun (WGS) entry which is preliminary data.</text>
</comment>
<dbReference type="EMBL" id="CATZLL010000003">
    <property type="protein sequence ID" value="CAJ0811066.1"/>
    <property type="molecule type" value="Genomic_DNA"/>
</dbReference>
<evidence type="ECO:0000256" key="1">
    <source>
        <dbReference type="SAM" id="MobiDB-lite"/>
    </source>
</evidence>
<evidence type="ECO:0000313" key="2">
    <source>
        <dbReference type="EMBL" id="CAJ0811066.1"/>
    </source>
</evidence>
<feature type="compositionally biased region" description="Polar residues" evidence="1">
    <location>
        <begin position="225"/>
        <end position="237"/>
    </location>
</feature>
<proteinExistence type="predicted"/>